<keyword evidence="2" id="KW-1185">Reference proteome</keyword>
<organism evidence="1 2">
    <name type="scientific">Tritrichomonas musculus</name>
    <dbReference type="NCBI Taxonomy" id="1915356"/>
    <lineage>
        <taxon>Eukaryota</taxon>
        <taxon>Metamonada</taxon>
        <taxon>Parabasalia</taxon>
        <taxon>Tritrichomonadida</taxon>
        <taxon>Tritrichomonadidae</taxon>
        <taxon>Tritrichomonas</taxon>
    </lineage>
</organism>
<accession>A0ABR2H3H1</accession>
<name>A0ABR2H3H1_9EUKA</name>
<reference evidence="1 2" key="1">
    <citation type="submission" date="2024-04" db="EMBL/GenBank/DDBJ databases">
        <title>Tritrichomonas musculus Genome.</title>
        <authorList>
            <person name="Alves-Ferreira E."/>
            <person name="Grigg M."/>
            <person name="Lorenzi H."/>
            <person name="Galac M."/>
        </authorList>
    </citation>
    <scope>NUCLEOTIDE SEQUENCE [LARGE SCALE GENOMIC DNA]</scope>
    <source>
        <strain evidence="1 2">EAF2021</strain>
    </source>
</reference>
<evidence type="ECO:0000313" key="1">
    <source>
        <dbReference type="EMBL" id="KAK8840701.1"/>
    </source>
</evidence>
<protein>
    <submittedName>
        <fullName evidence="1">Uncharacterized protein</fullName>
    </submittedName>
</protein>
<comment type="caution">
    <text evidence="1">The sequence shown here is derived from an EMBL/GenBank/DDBJ whole genome shotgun (WGS) entry which is preliminary data.</text>
</comment>
<dbReference type="Proteomes" id="UP001470230">
    <property type="component" value="Unassembled WGS sequence"/>
</dbReference>
<sequence>MPRDKYKEFSETDAERLSKLAEKYGFINTRYFLYHVTKDFTADEYMALLRTYPDHMSLDEEKRRLLFDGIHSAISQNGGIITVYYTMDLELAEKP</sequence>
<evidence type="ECO:0000313" key="2">
    <source>
        <dbReference type="Proteomes" id="UP001470230"/>
    </source>
</evidence>
<dbReference type="EMBL" id="JAPFFF010000044">
    <property type="protein sequence ID" value="KAK8840701.1"/>
    <property type="molecule type" value="Genomic_DNA"/>
</dbReference>
<gene>
    <name evidence="1" type="ORF">M9Y10_030477</name>
</gene>
<proteinExistence type="predicted"/>